<dbReference type="RefSeq" id="WP_369780122.1">
    <property type="nucleotide sequence ID" value="NZ_CP165727.1"/>
</dbReference>
<accession>A0AB39YEW7</accession>
<evidence type="ECO:0008006" key="2">
    <source>
        <dbReference type="Google" id="ProtNLM"/>
    </source>
</evidence>
<reference evidence="1" key="1">
    <citation type="submission" date="2024-08" db="EMBL/GenBank/DDBJ databases">
        <authorList>
            <person name="Yu S.T."/>
        </authorList>
    </citation>
    <scope>NUCLEOTIDE SEQUENCE</scope>
    <source>
        <strain evidence="1">R33</strain>
    </source>
</reference>
<dbReference type="SUPFAM" id="SSF54060">
    <property type="entry name" value="His-Me finger endonucleases"/>
    <property type="match status" value="1"/>
</dbReference>
<gene>
    <name evidence="1" type="ORF">AB5J51_40020</name>
</gene>
<proteinExistence type="predicted"/>
<dbReference type="EMBL" id="CP165727">
    <property type="protein sequence ID" value="XDV68630.1"/>
    <property type="molecule type" value="Genomic_DNA"/>
</dbReference>
<sequence>MCDRPRRTRGLCLAHYQRYQKQGEVGLATPITVAVPAAVRGCDVEGCARPHQAQGFCAGHYIRFRNTGDPGAAELQPKTKQTGWCHAPGCSDRARSKNMCAAHYRRLALGQPLGEKRKYAAAGSGYINGGGYRVIRVDGKSVMEHRHFVQELLGRPLLATETVHHVNGIKTDNRTDGPLVEDSQGRRRSGNLELWSHAHPYGQEIGPKSDWARGWLAVYGTPEE</sequence>
<protein>
    <recommendedName>
        <fullName evidence="2">HNH endonuclease</fullName>
    </recommendedName>
</protein>
<organism evidence="1">
    <name type="scientific">Streptomyces sp. R33</name>
    <dbReference type="NCBI Taxonomy" id="3238629"/>
    <lineage>
        <taxon>Bacteria</taxon>
        <taxon>Bacillati</taxon>
        <taxon>Actinomycetota</taxon>
        <taxon>Actinomycetes</taxon>
        <taxon>Kitasatosporales</taxon>
        <taxon>Streptomycetaceae</taxon>
        <taxon>Streptomyces</taxon>
    </lineage>
</organism>
<evidence type="ECO:0000313" key="1">
    <source>
        <dbReference type="EMBL" id="XDV68630.1"/>
    </source>
</evidence>
<name>A0AB39YEW7_9ACTN</name>
<dbReference type="AlphaFoldDB" id="A0AB39YEW7"/>
<dbReference type="InterPro" id="IPR044925">
    <property type="entry name" value="His-Me_finger_sf"/>
</dbReference>